<dbReference type="SUPFAM" id="SSF74650">
    <property type="entry name" value="Galactose mutarotase-like"/>
    <property type="match status" value="1"/>
</dbReference>
<protein>
    <recommendedName>
        <fullName evidence="5">alpha-D-xyloside xylohydrolase</fullName>
        <ecNumber evidence="5">3.2.1.177</ecNumber>
    </recommendedName>
</protein>
<comment type="caution">
    <text evidence="10">The sequence shown here is derived from an EMBL/GenBank/DDBJ whole genome shotgun (WGS) entry which is preliminary data.</text>
</comment>
<evidence type="ECO:0000313" key="10">
    <source>
        <dbReference type="EMBL" id="PRY65944.1"/>
    </source>
</evidence>
<dbReference type="EC" id="3.2.1.177" evidence="5"/>
<dbReference type="InterPro" id="IPR000322">
    <property type="entry name" value="Glyco_hydro_31_TIM"/>
</dbReference>
<dbReference type="Gene3D" id="2.60.40.1760">
    <property type="entry name" value="glycosyl hydrolase (family 31)"/>
    <property type="match status" value="1"/>
</dbReference>
<evidence type="ECO:0000256" key="6">
    <source>
        <dbReference type="RuleBase" id="RU361185"/>
    </source>
</evidence>
<evidence type="ECO:0000259" key="9">
    <source>
        <dbReference type="Pfam" id="PF21365"/>
    </source>
</evidence>
<evidence type="ECO:0000256" key="2">
    <source>
        <dbReference type="ARBA" id="ARBA00022801"/>
    </source>
</evidence>
<dbReference type="SUPFAM" id="SSF51445">
    <property type="entry name" value="(Trans)glycosidases"/>
    <property type="match status" value="1"/>
</dbReference>
<feature type="domain" description="Glycosyl hydrolase family 31 C-terminal" evidence="9">
    <location>
        <begin position="602"/>
        <end position="687"/>
    </location>
</feature>
<feature type="domain" description="Glycoside hydrolase family 31 N-terminal" evidence="8">
    <location>
        <begin position="55"/>
        <end position="236"/>
    </location>
</feature>
<dbReference type="NCBIfam" id="NF007940">
    <property type="entry name" value="PRK10658.1"/>
    <property type="match status" value="1"/>
</dbReference>
<dbReference type="SUPFAM" id="SSF117125">
    <property type="entry name" value="Putative glucosidase YicI, C-terminal domain"/>
    <property type="match status" value="1"/>
</dbReference>
<dbReference type="FunFam" id="3.20.20.80:FF:000053">
    <property type="entry name" value="Alpha-xylosidase YicI"/>
    <property type="match status" value="1"/>
</dbReference>
<proteinExistence type="inferred from homology"/>
<keyword evidence="11" id="KW-1185">Reference proteome</keyword>
<dbReference type="InterPro" id="IPR048395">
    <property type="entry name" value="Glyco_hydro_31_C"/>
</dbReference>
<comment type="catalytic activity">
    <reaction evidence="4">
        <text>Hydrolysis of terminal, non-reducing alpha-D-xylose residues with release of alpha-D-xylose.</text>
        <dbReference type="EC" id="3.2.1.177"/>
    </reaction>
</comment>
<evidence type="ECO:0000256" key="3">
    <source>
        <dbReference type="ARBA" id="ARBA00023295"/>
    </source>
</evidence>
<name>A0A2T0V719_9MICO</name>
<dbReference type="Proteomes" id="UP000237983">
    <property type="component" value="Unassembled WGS sequence"/>
</dbReference>
<dbReference type="PANTHER" id="PTHR43053:SF4">
    <property type="entry name" value="MYOGENESIS-REGULATING GLYCOSIDASE"/>
    <property type="match status" value="1"/>
</dbReference>
<gene>
    <name evidence="10" type="ORF">B0I08_10994</name>
</gene>
<comment type="similarity">
    <text evidence="1 6">Belongs to the glycosyl hydrolase 31 family.</text>
</comment>
<dbReference type="OrthoDB" id="176168at2"/>
<accession>A0A2T0V719</accession>
<dbReference type="EMBL" id="PVTL01000009">
    <property type="protein sequence ID" value="PRY65944.1"/>
    <property type="molecule type" value="Genomic_DNA"/>
</dbReference>
<dbReference type="Pfam" id="PF01055">
    <property type="entry name" value="Glyco_hydro_31_2nd"/>
    <property type="match status" value="1"/>
</dbReference>
<dbReference type="InterPro" id="IPR013780">
    <property type="entry name" value="Glyco_hydro_b"/>
</dbReference>
<organism evidence="10 11">
    <name type="scientific">Glaciihabitans tibetensis</name>
    <dbReference type="NCBI Taxonomy" id="1266600"/>
    <lineage>
        <taxon>Bacteria</taxon>
        <taxon>Bacillati</taxon>
        <taxon>Actinomycetota</taxon>
        <taxon>Actinomycetes</taxon>
        <taxon>Micrococcales</taxon>
        <taxon>Microbacteriaceae</taxon>
        <taxon>Glaciihabitans</taxon>
    </lineage>
</organism>
<dbReference type="Pfam" id="PF21365">
    <property type="entry name" value="Glyco_hydro_31_3rd"/>
    <property type="match status" value="1"/>
</dbReference>
<dbReference type="Gene3D" id="3.20.20.80">
    <property type="entry name" value="Glycosidases"/>
    <property type="match status" value="1"/>
</dbReference>
<dbReference type="PANTHER" id="PTHR43053">
    <property type="entry name" value="GLYCOSIDASE FAMILY 31"/>
    <property type="match status" value="1"/>
</dbReference>
<dbReference type="Gene3D" id="2.60.40.1180">
    <property type="entry name" value="Golgi alpha-mannosidase II"/>
    <property type="match status" value="2"/>
</dbReference>
<dbReference type="InterPro" id="IPR025887">
    <property type="entry name" value="Glyco_hydro_31_N_dom"/>
</dbReference>
<keyword evidence="2 6" id="KW-0378">Hydrolase</keyword>
<dbReference type="InterPro" id="IPR011013">
    <property type="entry name" value="Gal_mutarotase_sf_dom"/>
</dbReference>
<dbReference type="GO" id="GO:0061634">
    <property type="term" value="F:alpha-D-xyloside xylohydrolase"/>
    <property type="evidence" value="ECO:0007669"/>
    <property type="project" value="UniProtKB-EC"/>
</dbReference>
<dbReference type="CDD" id="cd06593">
    <property type="entry name" value="GH31_xylosidase_YicI"/>
    <property type="match status" value="1"/>
</dbReference>
<evidence type="ECO:0000256" key="4">
    <source>
        <dbReference type="ARBA" id="ARBA00052064"/>
    </source>
</evidence>
<dbReference type="InterPro" id="IPR017853">
    <property type="entry name" value="GH"/>
</dbReference>
<dbReference type="AlphaFoldDB" id="A0A2T0V719"/>
<evidence type="ECO:0000256" key="1">
    <source>
        <dbReference type="ARBA" id="ARBA00007806"/>
    </source>
</evidence>
<dbReference type="GO" id="GO:0005975">
    <property type="term" value="P:carbohydrate metabolic process"/>
    <property type="evidence" value="ECO:0007669"/>
    <property type="project" value="InterPro"/>
</dbReference>
<dbReference type="CDD" id="cd14752">
    <property type="entry name" value="GH31_N"/>
    <property type="match status" value="1"/>
</dbReference>
<evidence type="ECO:0000259" key="7">
    <source>
        <dbReference type="Pfam" id="PF01055"/>
    </source>
</evidence>
<reference evidence="10 11" key="1">
    <citation type="submission" date="2018-03" db="EMBL/GenBank/DDBJ databases">
        <title>Genomic Encyclopedia of Type Strains, Phase III (KMG-III): the genomes of soil and plant-associated and newly described type strains.</title>
        <authorList>
            <person name="Whitman W."/>
        </authorList>
    </citation>
    <scope>NUCLEOTIDE SEQUENCE [LARGE SCALE GENOMIC DNA]</scope>
    <source>
        <strain evidence="10 11">CGMCC 1.12484</strain>
    </source>
</reference>
<dbReference type="GO" id="GO:0030246">
    <property type="term" value="F:carbohydrate binding"/>
    <property type="evidence" value="ECO:0007669"/>
    <property type="project" value="InterPro"/>
</dbReference>
<dbReference type="Pfam" id="PF13802">
    <property type="entry name" value="Gal_mutarotas_2"/>
    <property type="match status" value="1"/>
</dbReference>
<keyword evidence="3 6" id="KW-0326">Glycosidase</keyword>
<evidence type="ECO:0000256" key="5">
    <source>
        <dbReference type="ARBA" id="ARBA00066962"/>
    </source>
</evidence>
<dbReference type="SUPFAM" id="SSF51011">
    <property type="entry name" value="Glycosyl hydrolase domain"/>
    <property type="match status" value="1"/>
</dbReference>
<evidence type="ECO:0000313" key="11">
    <source>
        <dbReference type="Proteomes" id="UP000237983"/>
    </source>
</evidence>
<dbReference type="InterPro" id="IPR050985">
    <property type="entry name" value="Alpha-glycosidase_related"/>
</dbReference>
<evidence type="ECO:0000259" key="8">
    <source>
        <dbReference type="Pfam" id="PF13802"/>
    </source>
</evidence>
<dbReference type="RefSeq" id="WP_106214447.1">
    <property type="nucleotide sequence ID" value="NZ_PVTL01000009.1"/>
</dbReference>
<feature type="domain" description="Glycoside hydrolase family 31 TIM barrel" evidence="7">
    <location>
        <begin position="279"/>
        <end position="593"/>
    </location>
</feature>
<sequence length="780" mass="85401">MKFSDGFWQLRPGVTALYAQEAHDIVAGEHSLTVTAPTAVIRHRGDTLNRPTLTVTLTSPLPGVIGVRVEHFQGGRQEAGFDLDGALEGQGVVVVDAGGGTLTSGSLTARITPGAPWNLTFESNGRVLTGSGDKSLGYIRLAGDAQVDPGPVSNSREGGDRPTSDTYLHAQLGLGVGELIYGLGERFGPLVKNGQSVDIWNADGGTSSEQAYKNVPFYLSNRGYGVLVNHPGHVAFEVGSEAVERVQFSVAGESIEYFVIDGPTPKEVLSRYTELTGRPAAVPAWSYGLWLTTSFTTNYDEATVTGFIDAMAERDLPLSVFHFDCFWMREFNWSDFEWDARTFPDPEGMLARLHEKDLHVCVWINPYIAQRAPLFAEAKAAGYLVKRPNGDVWQWDLWQAGMALVDFTNPDAKAWYQSKLRVLLDQGVDAFKTDFGERIPLEVDYFDGSSPERMHNWYTQLYNEAVHEVLVEARGEGDAVLFARSATVGGQKLPVHWGGDCTSTYESMAESLRGGLSLALSGFGFWSHDIGGFEGTPDAGVFKRWVAFGMLSSHSRLHGSNSYRVPWAFDEEAVDVTRTFSKLKLRLMPYLYAAGREATERGTPVMRPMQIEFPDDPSCAYLDRQYLLGPDLLVAPVFTADGSVEFYLPAGTWTNYFTGEQVQGPVWRRETHGFDSVPLYVRDGAVLPVGNREDRPDYDYLDGLTLVVYPRSAALNLVSSDAVGHRDIHLTTPTGETATFTVVREGDAVNVTSDRDSGWNVRSVGGASVAAVDGSAGILF</sequence>